<comment type="caution">
    <text evidence="3">The sequence shown here is derived from an EMBL/GenBank/DDBJ whole genome shotgun (WGS) entry which is preliminary data.</text>
</comment>
<keyword evidence="4" id="KW-1185">Reference proteome</keyword>
<feature type="transmembrane region" description="Helical" evidence="2">
    <location>
        <begin position="150"/>
        <end position="169"/>
    </location>
</feature>
<proteinExistence type="predicted"/>
<sequence>MMNKDLWEKIDKFSFDHPPSEYDFTLRLANENYWTQNFTQQAILEYKKFMYLAAVSDMMVSPSEIVDTVWHQHLIFTKSYHEFCEVLEKQIQHIPSTHNKEDFQKFRLAKERTTKLYETHFGNQPEHIWNYSSPYESLNLKKSKFKLRTAIIIGISAFIILTIPLYFLLKPVYYSIKNPDFILLYLGLIIISVSGLEWLNRRKFQKIINLFDKNSFVFNLNPYELIYFKTGNIRSIINGNVSELIDNGSIKINTDKTISTNELTFIKSKEHEQIIELLKDLGKTSYPNFSSQLLLKPVFSNIFKSMDALKKYFIRSKFLSNLFVLNFIVFLALMMLGFLRIATGILRDKPILQISFAVILLILFMFGYLFRLTNLFSLKFLPDLYKTVILPKRNINNDWQWSYFLMGTAVLTTSFIPLTNRATSDSSGSSCGTSSSSSSDSSCGGSSCSSCGGCGGD</sequence>
<feature type="transmembrane region" description="Helical" evidence="2">
    <location>
        <begin position="181"/>
        <end position="199"/>
    </location>
</feature>
<feature type="transmembrane region" description="Helical" evidence="2">
    <location>
        <begin position="351"/>
        <end position="370"/>
    </location>
</feature>
<evidence type="ECO:0000313" key="3">
    <source>
        <dbReference type="EMBL" id="MCX8534372.1"/>
    </source>
</evidence>
<feature type="compositionally biased region" description="Low complexity" evidence="1">
    <location>
        <begin position="423"/>
        <end position="450"/>
    </location>
</feature>
<reference evidence="3" key="1">
    <citation type="submission" date="2022-10" db="EMBL/GenBank/DDBJ databases">
        <title>Chryseobacterium sp. nov., a novel bacterial species.</title>
        <authorList>
            <person name="Cao Y."/>
        </authorList>
    </citation>
    <scope>NUCLEOTIDE SEQUENCE</scope>
    <source>
        <strain evidence="3">KC 927</strain>
    </source>
</reference>
<evidence type="ECO:0000313" key="4">
    <source>
        <dbReference type="Proteomes" id="UP001070176"/>
    </source>
</evidence>
<evidence type="ECO:0000256" key="1">
    <source>
        <dbReference type="SAM" id="MobiDB-lite"/>
    </source>
</evidence>
<feature type="region of interest" description="Disordered" evidence="1">
    <location>
        <begin position="421"/>
        <end position="457"/>
    </location>
</feature>
<evidence type="ECO:0000256" key="2">
    <source>
        <dbReference type="SAM" id="Phobius"/>
    </source>
</evidence>
<dbReference type="EMBL" id="JAOVZV010000022">
    <property type="protein sequence ID" value="MCX8534372.1"/>
    <property type="molecule type" value="Genomic_DNA"/>
</dbReference>
<keyword evidence="2" id="KW-0812">Transmembrane</keyword>
<dbReference type="Proteomes" id="UP001070176">
    <property type="component" value="Unassembled WGS sequence"/>
</dbReference>
<dbReference type="RefSeq" id="WP_267282818.1">
    <property type="nucleotide sequence ID" value="NZ_JAOVZV010000022.1"/>
</dbReference>
<name>A0ABT3Y883_9FLAO</name>
<keyword evidence="2" id="KW-0472">Membrane</keyword>
<protein>
    <submittedName>
        <fullName evidence="3">DUF1399 domain-containing protein</fullName>
    </submittedName>
</protein>
<accession>A0ABT3Y883</accession>
<feature type="transmembrane region" description="Helical" evidence="2">
    <location>
        <begin position="318"/>
        <end position="339"/>
    </location>
</feature>
<keyword evidence="2" id="KW-1133">Transmembrane helix</keyword>
<organism evidence="3 4">
    <name type="scientific">Chryseobacterium luquanense</name>
    <dbReference type="NCBI Taxonomy" id="2983766"/>
    <lineage>
        <taxon>Bacteria</taxon>
        <taxon>Pseudomonadati</taxon>
        <taxon>Bacteroidota</taxon>
        <taxon>Flavobacteriia</taxon>
        <taxon>Flavobacteriales</taxon>
        <taxon>Weeksellaceae</taxon>
        <taxon>Chryseobacterium group</taxon>
        <taxon>Chryseobacterium</taxon>
    </lineage>
</organism>
<gene>
    <name evidence="3" type="ORF">OEA66_18660</name>
</gene>